<dbReference type="Proteomes" id="UP001642540">
    <property type="component" value="Unassembled WGS sequence"/>
</dbReference>
<dbReference type="EMBL" id="CAXLJM020000046">
    <property type="protein sequence ID" value="CAL8111182.1"/>
    <property type="molecule type" value="Genomic_DNA"/>
</dbReference>
<gene>
    <name evidence="2" type="ORF">ODALV1_LOCUS14805</name>
</gene>
<comment type="caution">
    <text evidence="2">The sequence shown here is derived from an EMBL/GenBank/DDBJ whole genome shotgun (WGS) entry which is preliminary data.</text>
</comment>
<reference evidence="2 3" key="1">
    <citation type="submission" date="2024-08" db="EMBL/GenBank/DDBJ databases">
        <authorList>
            <person name="Cucini C."/>
            <person name="Frati F."/>
        </authorList>
    </citation>
    <scope>NUCLEOTIDE SEQUENCE [LARGE SCALE GENOMIC DNA]</scope>
</reference>
<keyword evidence="3" id="KW-1185">Reference proteome</keyword>
<accession>A0ABP1QWW7</accession>
<feature type="region of interest" description="Disordered" evidence="1">
    <location>
        <begin position="47"/>
        <end position="68"/>
    </location>
</feature>
<feature type="compositionally biased region" description="Polar residues" evidence="1">
    <location>
        <begin position="47"/>
        <end position="61"/>
    </location>
</feature>
<evidence type="ECO:0000313" key="3">
    <source>
        <dbReference type="Proteomes" id="UP001642540"/>
    </source>
</evidence>
<protein>
    <submittedName>
        <fullName evidence="2">Uncharacterized protein</fullName>
    </submittedName>
</protein>
<sequence>MSNSLFNPLIYGIFHLWKPRRKELQRGISSRRTLLTNLSFERRRSSNGTILNGSIGNNNRLGNGATVHGKHGSLLTTTHSTAGTISMGGTSTLKKHCLDENHHENHRNLQQQPHHHLNVMPSSGGGVHQLLSGTQGTDGQQNSTTSSVCICSNKNGNGTIMEDNV</sequence>
<evidence type="ECO:0000313" key="2">
    <source>
        <dbReference type="EMBL" id="CAL8111182.1"/>
    </source>
</evidence>
<name>A0ABP1QWW7_9HEXA</name>
<proteinExistence type="predicted"/>
<evidence type="ECO:0000256" key="1">
    <source>
        <dbReference type="SAM" id="MobiDB-lite"/>
    </source>
</evidence>
<organism evidence="2 3">
    <name type="scientific">Orchesella dallaii</name>
    <dbReference type="NCBI Taxonomy" id="48710"/>
    <lineage>
        <taxon>Eukaryota</taxon>
        <taxon>Metazoa</taxon>
        <taxon>Ecdysozoa</taxon>
        <taxon>Arthropoda</taxon>
        <taxon>Hexapoda</taxon>
        <taxon>Collembola</taxon>
        <taxon>Entomobryomorpha</taxon>
        <taxon>Entomobryoidea</taxon>
        <taxon>Orchesellidae</taxon>
        <taxon>Orchesellinae</taxon>
        <taxon>Orchesella</taxon>
    </lineage>
</organism>